<sequence>MSSESPKERAYNLGLCYLCQTCLHCNKNCSYEACKCKEEKKQKTPNQRGKKRKCYSRVYQPNGKKPFSSQQINELKRINNYYGYSTDFSKKVNFSLCSKCHPKFHRLSKSITQNKSEKTRATNTNQFFLSEDTDNVKNILDNLIEYKNTTLISILSENEDSIDLELLSSEIEEIEEIEVNFKLIIKAVDGKCNAAKWETIIAIDLQEFKNKLDRLIQEQFEDQIILRDEYNVAYKQEKEIGPGTQLTNKKDWEIFLKEYERIISNKRVLLILVKMKKNPNTKKTRSRDQEISIEKPDNKRNKKSASNQVPKEKNVNDIDAIIAQNIMELHSKWHCKEHERSCYIDSTRHISLTTNHLSTWARSIQHNLATLDDPPTLPLFDASNTTKKQNSNNNNTQNTQNAQSSNSFYSQAGYFPILVHP</sequence>
<evidence type="ECO:0000313" key="3">
    <source>
        <dbReference type="Proteomes" id="UP000233469"/>
    </source>
</evidence>
<accession>A0A2N1MJ58</accession>
<dbReference type="Proteomes" id="UP000233469">
    <property type="component" value="Unassembled WGS sequence"/>
</dbReference>
<gene>
    <name evidence="2" type="ORF">RhiirC2_791470</name>
</gene>
<name>A0A2N1MJ58_9GLOM</name>
<dbReference type="EMBL" id="LLXL01002144">
    <property type="protein sequence ID" value="PKK61668.1"/>
    <property type="molecule type" value="Genomic_DNA"/>
</dbReference>
<reference evidence="2 3" key="2">
    <citation type="submission" date="2017-10" db="EMBL/GenBank/DDBJ databases">
        <title>Extensive intraspecific genome diversity in a model arbuscular mycorrhizal fungus.</title>
        <authorList>
            <person name="Chen E.C.H."/>
            <person name="Morin E."/>
            <person name="Baudet D."/>
            <person name="Noel J."/>
            <person name="Ndikumana S."/>
            <person name="Charron P."/>
            <person name="St-Onge C."/>
            <person name="Giorgi J."/>
            <person name="Grigoriev I.V."/>
            <person name="Roux C."/>
            <person name="Martin F.M."/>
            <person name="Corradi N."/>
        </authorList>
    </citation>
    <scope>NUCLEOTIDE SEQUENCE [LARGE SCALE GENOMIC DNA]</scope>
    <source>
        <strain evidence="2 3">C2</strain>
    </source>
</reference>
<feature type="non-terminal residue" evidence="2">
    <location>
        <position position="421"/>
    </location>
</feature>
<evidence type="ECO:0000256" key="1">
    <source>
        <dbReference type="SAM" id="MobiDB-lite"/>
    </source>
</evidence>
<dbReference type="VEuPathDB" id="FungiDB:RhiirFUN_010628"/>
<comment type="caution">
    <text evidence="2">The sequence shown here is derived from an EMBL/GenBank/DDBJ whole genome shotgun (WGS) entry which is preliminary data.</text>
</comment>
<dbReference type="AlphaFoldDB" id="A0A2N1MJ58"/>
<proteinExistence type="predicted"/>
<organism evidence="2 3">
    <name type="scientific">Rhizophagus irregularis</name>
    <dbReference type="NCBI Taxonomy" id="588596"/>
    <lineage>
        <taxon>Eukaryota</taxon>
        <taxon>Fungi</taxon>
        <taxon>Fungi incertae sedis</taxon>
        <taxon>Mucoromycota</taxon>
        <taxon>Glomeromycotina</taxon>
        <taxon>Glomeromycetes</taxon>
        <taxon>Glomerales</taxon>
        <taxon>Glomeraceae</taxon>
        <taxon>Rhizophagus</taxon>
    </lineage>
</organism>
<protein>
    <submittedName>
        <fullName evidence="2">Uncharacterized protein</fullName>
    </submittedName>
</protein>
<evidence type="ECO:0000313" key="2">
    <source>
        <dbReference type="EMBL" id="PKK61668.1"/>
    </source>
</evidence>
<dbReference type="VEuPathDB" id="FungiDB:RhiirA1_477703"/>
<feature type="region of interest" description="Disordered" evidence="1">
    <location>
        <begin position="280"/>
        <end position="313"/>
    </location>
</feature>
<dbReference type="VEuPathDB" id="FungiDB:FUN_011405"/>
<feature type="region of interest" description="Disordered" evidence="1">
    <location>
        <begin position="371"/>
        <end position="405"/>
    </location>
</feature>
<feature type="compositionally biased region" description="Basic and acidic residues" evidence="1">
    <location>
        <begin position="286"/>
        <end position="299"/>
    </location>
</feature>
<reference evidence="2 3" key="1">
    <citation type="submission" date="2016-04" db="EMBL/GenBank/DDBJ databases">
        <title>Genome analyses suggest a sexual origin of heterokaryosis in a supposedly ancient asexual fungus.</title>
        <authorList>
            <person name="Ropars J."/>
            <person name="Sedzielewska K."/>
            <person name="Noel J."/>
            <person name="Charron P."/>
            <person name="Farinelli L."/>
            <person name="Marton T."/>
            <person name="Kruger M."/>
            <person name="Pelin A."/>
            <person name="Brachmann A."/>
            <person name="Corradi N."/>
        </authorList>
    </citation>
    <scope>NUCLEOTIDE SEQUENCE [LARGE SCALE GENOMIC DNA]</scope>
    <source>
        <strain evidence="2 3">C2</strain>
    </source>
</reference>